<dbReference type="Pfam" id="PF00384">
    <property type="entry name" value="Molybdopterin"/>
    <property type="match status" value="1"/>
</dbReference>
<protein>
    <submittedName>
        <fullName evidence="8">Molybdopterin oxidoreductase chain A-like protein</fullName>
        <ecNumber evidence="8">1.8.5.3</ecNumber>
    </submittedName>
</protein>
<dbReference type="InterPro" id="IPR006311">
    <property type="entry name" value="TAT_signal"/>
</dbReference>
<evidence type="ECO:0000313" key="9">
    <source>
        <dbReference type="Proteomes" id="UP000094609"/>
    </source>
</evidence>
<dbReference type="AlphaFoldDB" id="A0A1D7TID5"/>
<keyword evidence="3" id="KW-0732">Signal</keyword>
<dbReference type="RefSeq" id="WP_174543301.1">
    <property type="nucleotide sequence ID" value="NZ_CP017111.1"/>
</dbReference>
<dbReference type="Gene3D" id="3.30.2070.10">
    <property type="entry name" value="Formate dehydrogenase/DMSO reductase"/>
    <property type="match status" value="1"/>
</dbReference>
<dbReference type="PANTHER" id="PTHR43742">
    <property type="entry name" value="TRIMETHYLAMINE-N-OXIDE REDUCTASE"/>
    <property type="match status" value="1"/>
</dbReference>
<evidence type="ECO:0000256" key="4">
    <source>
        <dbReference type="ARBA" id="ARBA00023002"/>
    </source>
</evidence>
<dbReference type="SUPFAM" id="SSF50692">
    <property type="entry name" value="ADC-like"/>
    <property type="match status" value="1"/>
</dbReference>
<dbReference type="InterPro" id="IPR050612">
    <property type="entry name" value="Prok_Mopterin_Oxidored"/>
</dbReference>
<dbReference type="Pfam" id="PF01568">
    <property type="entry name" value="Molydop_binding"/>
    <property type="match status" value="1"/>
</dbReference>
<reference evidence="9" key="1">
    <citation type="submission" date="2016-08" db="EMBL/GenBank/DDBJ databases">
        <title>Complete genome sequence of the organohalide-respiring Epsilonproteobacterium Sulfurospirillum halorespirans.</title>
        <authorList>
            <person name="Goris T."/>
            <person name="Zimmermann J."/>
            <person name="Schenz B."/>
            <person name="Lemos M."/>
            <person name="Hackermueller J."/>
            <person name="Diekert G."/>
        </authorList>
    </citation>
    <scope>NUCLEOTIDE SEQUENCE [LARGE SCALE GENOMIC DNA]</scope>
    <source>
        <strain>DSM 13726</strain>
        <strain evidence="9">PCE-M2</strain>
    </source>
</reference>
<proteinExistence type="inferred from homology"/>
<keyword evidence="4 8" id="KW-0560">Oxidoreductase</keyword>
<dbReference type="PROSITE" id="PS51669">
    <property type="entry name" value="4FE4S_MOW_BIS_MGD"/>
    <property type="match status" value="1"/>
</dbReference>
<dbReference type="GO" id="GO:0046872">
    <property type="term" value="F:metal ion binding"/>
    <property type="evidence" value="ECO:0007669"/>
    <property type="project" value="UniProtKB-KW"/>
</dbReference>
<dbReference type="InterPro" id="IPR006657">
    <property type="entry name" value="MoPterin_dinucl-bd_dom"/>
</dbReference>
<dbReference type="STRING" id="1193502.SHALO_0966"/>
<accession>A0A1D7TID5</accession>
<keyword evidence="5" id="KW-0408">Iron</keyword>
<dbReference type="InterPro" id="IPR009010">
    <property type="entry name" value="Asp_de-COase-like_dom_sf"/>
</dbReference>
<dbReference type="Gene3D" id="2.20.25.90">
    <property type="entry name" value="ADC-like domains"/>
    <property type="match status" value="1"/>
</dbReference>
<dbReference type="InterPro" id="IPR006656">
    <property type="entry name" value="Mopterin_OxRdtase"/>
</dbReference>
<dbReference type="SMART" id="SM00926">
    <property type="entry name" value="Molybdop_Fe4S4"/>
    <property type="match status" value="1"/>
</dbReference>
<dbReference type="CDD" id="cd02766">
    <property type="entry name" value="MopB_3"/>
    <property type="match status" value="1"/>
</dbReference>
<name>A0A1D7TID5_9BACT</name>
<dbReference type="Gene3D" id="2.40.40.20">
    <property type="match status" value="1"/>
</dbReference>
<keyword evidence="2" id="KW-0479">Metal-binding</keyword>
<evidence type="ECO:0000256" key="3">
    <source>
        <dbReference type="ARBA" id="ARBA00022729"/>
    </source>
</evidence>
<dbReference type="PROSITE" id="PS51318">
    <property type="entry name" value="TAT"/>
    <property type="match status" value="1"/>
</dbReference>
<dbReference type="InterPro" id="IPR006963">
    <property type="entry name" value="Mopterin_OxRdtase_4Fe-4S_dom"/>
</dbReference>
<dbReference type="SUPFAM" id="SSF53706">
    <property type="entry name" value="Formate dehydrogenase/DMSO reductase, domains 1-3"/>
    <property type="match status" value="1"/>
</dbReference>
<evidence type="ECO:0000256" key="6">
    <source>
        <dbReference type="ARBA" id="ARBA00023014"/>
    </source>
</evidence>
<dbReference type="PATRIC" id="fig|1193502.14.peg.974"/>
<comment type="similarity">
    <text evidence="1">Belongs to the prokaryotic molybdopterin-containing oxidoreductase family.</text>
</comment>
<dbReference type="EMBL" id="CP017111">
    <property type="protein sequence ID" value="AOO64747.1"/>
    <property type="molecule type" value="Genomic_DNA"/>
</dbReference>
<dbReference type="GO" id="GO:0043546">
    <property type="term" value="F:molybdopterin cofactor binding"/>
    <property type="evidence" value="ECO:0007669"/>
    <property type="project" value="InterPro"/>
</dbReference>
<dbReference type="Pfam" id="PF04879">
    <property type="entry name" value="Molybdop_Fe4S4"/>
    <property type="match status" value="1"/>
</dbReference>
<feature type="domain" description="4Fe-4S Mo/W bis-MGD-type" evidence="7">
    <location>
        <begin position="57"/>
        <end position="114"/>
    </location>
</feature>
<evidence type="ECO:0000313" key="8">
    <source>
        <dbReference type="EMBL" id="AOO64747.1"/>
    </source>
</evidence>
<dbReference type="GO" id="GO:0051536">
    <property type="term" value="F:iron-sulfur cluster binding"/>
    <property type="evidence" value="ECO:0007669"/>
    <property type="project" value="UniProtKB-KW"/>
</dbReference>
<dbReference type="KEGG" id="shal:SHALO_0966"/>
<dbReference type="Gene3D" id="3.40.228.10">
    <property type="entry name" value="Dimethylsulfoxide Reductase, domain 2"/>
    <property type="match status" value="1"/>
</dbReference>
<keyword evidence="9" id="KW-1185">Reference proteome</keyword>
<evidence type="ECO:0000256" key="2">
    <source>
        <dbReference type="ARBA" id="ARBA00022723"/>
    </source>
</evidence>
<evidence type="ECO:0000259" key="7">
    <source>
        <dbReference type="PROSITE" id="PS51669"/>
    </source>
</evidence>
<evidence type="ECO:0000256" key="5">
    <source>
        <dbReference type="ARBA" id="ARBA00023004"/>
    </source>
</evidence>
<dbReference type="Gene3D" id="3.40.50.740">
    <property type="match status" value="1"/>
</dbReference>
<dbReference type="Proteomes" id="UP000094609">
    <property type="component" value="Chromosome"/>
</dbReference>
<organism evidence="8 9">
    <name type="scientific">Sulfurospirillum halorespirans DSM 13726</name>
    <dbReference type="NCBI Taxonomy" id="1193502"/>
    <lineage>
        <taxon>Bacteria</taxon>
        <taxon>Pseudomonadati</taxon>
        <taxon>Campylobacterota</taxon>
        <taxon>Epsilonproteobacteria</taxon>
        <taxon>Campylobacterales</taxon>
        <taxon>Sulfurospirillaceae</taxon>
        <taxon>Sulfurospirillum</taxon>
    </lineage>
</organism>
<keyword evidence="6" id="KW-0411">Iron-sulfur</keyword>
<dbReference type="PANTHER" id="PTHR43742:SF6">
    <property type="entry name" value="OXIDOREDUCTASE YYAE-RELATED"/>
    <property type="match status" value="1"/>
</dbReference>
<gene>
    <name evidence="8" type="ORF">SHALO_0966</name>
</gene>
<dbReference type="EC" id="1.8.5.3" evidence="8"/>
<sequence length="758" mass="84649">MSYSKENVESIVNNGISRRSFLKGLAASGVLSSFPGGILQANEDLNTKIPYLGEKSYQTFRNACPRNCYDTCSIKTYVKDGVMQFIEGATESTYTHGGCCVKGNSYVKRVYSARRLKFPMMQVGGKGSGNWKRISWDQAMDIIAKKLLEMKKEDGTLLGAALTKYSGNFGITHYGIEGMFNSIGYTTRLAGTPCWPAGIDAQNLDMGDMWCNDPEEMKDSKFIILWGVNPASNSIHSMKYIYEAKKKGAKVVVIDPVFTEAASKASQYIQIKAGTDGLLALGMAKIIIEAGLHDQKWLDANSKGYKEYKAYLDKEVKLDNVSKITGIPLAMIKELALSFAKAKPATIWMGYGMQRHTNGGSMIRAIDAFVAVSGNIGKYAGGARYGHLNTWGFNYAALSQTKPEGSVGYTGPEGAKGDVAQGKDAKSNYTDRFLNINKTARELINAKEPKVRLLWVACKNVFAQDFDRNQLIRAFQQLDLVVVADQFFNETAKWADIVLPVATQFEEYDVNVSYWHYWLTLNEQAIKPLFEVKSDLEIAAMLSKRMNQLQTGSCTFPQSVDTKAMMAKEFNPGIYEQFGIKSWEELKNGPVKAKAVIPYADGKFKTPSGKFEFYSDKALELFGSALPTYLEVRKPYDKFRMTSPHSRWSLHSQFQNLEWMEDVHPEPYVYINPDDAEAKMVKEGDTVAVFNKQGLLRVKAKLTDNVQAGTVLMYEQWYNNNIYNVNELVDDTSSDMGAFKTGAPGVALHDTFVNFRKL</sequence>
<dbReference type="GO" id="GO:0016491">
    <property type="term" value="F:oxidoreductase activity"/>
    <property type="evidence" value="ECO:0007669"/>
    <property type="project" value="UniProtKB-KW"/>
</dbReference>
<evidence type="ECO:0000256" key="1">
    <source>
        <dbReference type="ARBA" id="ARBA00010312"/>
    </source>
</evidence>